<feature type="binding site" evidence="15">
    <location>
        <position position="412"/>
    </location>
    <ligand>
        <name>Zn(2+)</name>
        <dbReference type="ChEBI" id="CHEBI:29105"/>
    </ligand>
</feature>
<evidence type="ECO:0000256" key="15">
    <source>
        <dbReference type="HAMAP-Rule" id="MF_01588"/>
    </source>
</evidence>
<dbReference type="Pfam" id="PF03120">
    <property type="entry name" value="OB_DNA_ligase"/>
    <property type="match status" value="1"/>
</dbReference>
<dbReference type="FunFam" id="2.40.50.140:FF:000012">
    <property type="entry name" value="DNA ligase"/>
    <property type="match status" value="1"/>
</dbReference>
<dbReference type="EC" id="6.5.1.2" evidence="2 15"/>
<dbReference type="Pfam" id="PF00533">
    <property type="entry name" value="BRCT"/>
    <property type="match status" value="1"/>
</dbReference>
<feature type="binding site" evidence="15">
    <location>
        <begin position="39"/>
        <end position="43"/>
    </location>
    <ligand>
        <name>NAD(+)</name>
        <dbReference type="ChEBI" id="CHEBI:57540"/>
    </ligand>
</feature>
<comment type="similarity">
    <text evidence="14 15">Belongs to the NAD-dependent DNA ligase family. LigA subfamily.</text>
</comment>
<feature type="binding site" evidence="15">
    <location>
        <position position="430"/>
    </location>
    <ligand>
        <name>Zn(2+)</name>
        <dbReference type="ChEBI" id="CHEBI:29105"/>
    </ligand>
</feature>
<keyword evidence="7 15" id="KW-0227">DNA damage</keyword>
<dbReference type="InterPro" id="IPR013839">
    <property type="entry name" value="DNAligase_adenylation"/>
</dbReference>
<feature type="binding site" evidence="15">
    <location>
        <position position="120"/>
    </location>
    <ligand>
        <name>NAD(+)</name>
        <dbReference type="ChEBI" id="CHEBI:57540"/>
    </ligand>
</feature>
<dbReference type="FunFam" id="1.10.287.610:FF:000002">
    <property type="entry name" value="DNA ligase"/>
    <property type="match status" value="1"/>
</dbReference>
<dbReference type="InterPro" id="IPR004149">
    <property type="entry name" value="Znf_DNAligase_C4"/>
</dbReference>
<dbReference type="SMART" id="SM00292">
    <property type="entry name" value="BRCT"/>
    <property type="match status" value="1"/>
</dbReference>
<dbReference type="PANTHER" id="PTHR23389">
    <property type="entry name" value="CHROMOSOME TRANSMISSION FIDELITY FACTOR 18"/>
    <property type="match status" value="1"/>
</dbReference>
<dbReference type="SMART" id="SM00278">
    <property type="entry name" value="HhH1"/>
    <property type="match status" value="3"/>
</dbReference>
<feature type="binding site" evidence="15">
    <location>
        <position position="415"/>
    </location>
    <ligand>
        <name>Zn(2+)</name>
        <dbReference type="ChEBI" id="CHEBI:29105"/>
    </ligand>
</feature>
<evidence type="ECO:0000256" key="6">
    <source>
        <dbReference type="ARBA" id="ARBA00022723"/>
    </source>
</evidence>
<gene>
    <name evidence="15" type="primary">ligA</name>
    <name evidence="17" type="ORF">NIES2135_40150</name>
</gene>
<evidence type="ECO:0000256" key="5">
    <source>
        <dbReference type="ARBA" id="ARBA00022705"/>
    </source>
</evidence>
<dbReference type="Gene3D" id="1.10.150.20">
    <property type="entry name" value="5' to 3' exonuclease, C-terminal subdomain"/>
    <property type="match status" value="2"/>
</dbReference>
<dbReference type="SUPFAM" id="SSF52113">
    <property type="entry name" value="BRCT domain"/>
    <property type="match status" value="1"/>
</dbReference>
<feature type="active site" description="N6-AMP-lysine intermediate" evidence="15">
    <location>
        <position position="122"/>
    </location>
</feature>
<dbReference type="CDD" id="cd00114">
    <property type="entry name" value="LIGANc"/>
    <property type="match status" value="1"/>
</dbReference>
<comment type="catalytic activity">
    <reaction evidence="13 15">
        <text>NAD(+) + (deoxyribonucleotide)n-3'-hydroxyl + 5'-phospho-(deoxyribonucleotide)m = (deoxyribonucleotide)n+m + AMP + beta-nicotinamide D-nucleotide.</text>
        <dbReference type="EC" id="6.5.1.2"/>
    </reaction>
</comment>
<evidence type="ECO:0000256" key="10">
    <source>
        <dbReference type="ARBA" id="ARBA00023027"/>
    </source>
</evidence>
<dbReference type="InterPro" id="IPR001357">
    <property type="entry name" value="BRCT_dom"/>
</dbReference>
<dbReference type="GO" id="GO:0046872">
    <property type="term" value="F:metal ion binding"/>
    <property type="evidence" value="ECO:0007669"/>
    <property type="project" value="UniProtKB-KW"/>
</dbReference>
<dbReference type="CDD" id="cd17748">
    <property type="entry name" value="BRCT_DNA_ligase_like"/>
    <property type="match status" value="1"/>
</dbReference>
<dbReference type="Gene3D" id="3.40.50.10190">
    <property type="entry name" value="BRCT domain"/>
    <property type="match status" value="1"/>
</dbReference>
<evidence type="ECO:0000256" key="13">
    <source>
        <dbReference type="ARBA" id="ARBA00034005"/>
    </source>
</evidence>
<organism evidence="17 18">
    <name type="scientific">Leptolyngbya boryana NIES-2135</name>
    <dbReference type="NCBI Taxonomy" id="1973484"/>
    <lineage>
        <taxon>Bacteria</taxon>
        <taxon>Bacillati</taxon>
        <taxon>Cyanobacteriota</taxon>
        <taxon>Cyanophyceae</taxon>
        <taxon>Leptolyngbyales</taxon>
        <taxon>Leptolyngbyaceae</taxon>
        <taxon>Leptolyngbya group</taxon>
        <taxon>Leptolyngbya</taxon>
    </lineage>
</organism>
<dbReference type="InterPro" id="IPR041663">
    <property type="entry name" value="DisA/LigA_HHH"/>
</dbReference>
<comment type="cofactor">
    <cofactor evidence="15">
        <name>Mg(2+)</name>
        <dbReference type="ChEBI" id="CHEBI:18420"/>
    </cofactor>
    <cofactor evidence="15">
        <name>Mn(2+)</name>
        <dbReference type="ChEBI" id="CHEBI:29035"/>
    </cofactor>
</comment>
<dbReference type="Pfam" id="PF03119">
    <property type="entry name" value="DNA_ligase_ZBD"/>
    <property type="match status" value="1"/>
</dbReference>
<dbReference type="SMART" id="SM00532">
    <property type="entry name" value="LIGANc"/>
    <property type="match status" value="1"/>
</dbReference>
<keyword evidence="10 15" id="KW-0520">NAD</keyword>
<evidence type="ECO:0000313" key="17">
    <source>
        <dbReference type="EMBL" id="BAY57151.1"/>
    </source>
</evidence>
<sequence length="673" mass="74636">MDSVAQLTPETQQRVQELRRLLQQASYDYYVLDAPTIEDSVYDQLYRELQTIEANYPELITPDSPTQRVGERPASHFTSVKHNIPLYSLENAFGNADLATWEQRWRKVAPDVTEFEYVCELKIDGNALALTYENGVLVRGATRGDGTTGEEITQNVRAIRSVPLRLNLDNPPPVVEVRGEAFLSLDSFEQINRDREKAGESLFANPRNAAAGTLRQLDAKIVAQRRLDFFAYTLHVPGELESQWQALELLREMGFRVNPEREKCADLQAVQDYCDRWSVDRTQLRYMTDGVVIKLNSFALQTRLGFTQKFPRWAIALKYPAEEAPTILENISVNVGRTGAITPVAELKPVQLAGTTVSRATLHNRDRIAELDCRIGDTVIVRKAGEIIPEVVRVLTELRPENARLFEMPTHCPECHEPVVKPENEAVTRCINASCPAILRGALTHWASRDALDINGVGEKLVAQLVDQNLVNSVAGLYDLTIENLLTLERMGKKSAEKIVKAIQDSKSQPWSRVLYGLGIRHVGSVNAQTLTQAFPSVEELAAATPEQISAVPGFGSEIAQSVSQWFQNHGNQELIDRLRQAEIQLKGEVVPVAQVETAISGKTFVITGTLPTLKRDEAQALIQKAGGKVTDSVSKKTDYLVAGEKAGSKLEKAQTLGVSILSEADLVQLIQG</sequence>
<dbReference type="NCBIfam" id="NF005932">
    <property type="entry name" value="PRK07956.1"/>
    <property type="match status" value="1"/>
</dbReference>
<evidence type="ECO:0000313" key="18">
    <source>
        <dbReference type="Proteomes" id="UP000217895"/>
    </source>
</evidence>
<feature type="binding site" evidence="15">
    <location>
        <position position="294"/>
    </location>
    <ligand>
        <name>NAD(+)</name>
        <dbReference type="ChEBI" id="CHEBI:57540"/>
    </ligand>
</feature>
<dbReference type="PROSITE" id="PS01056">
    <property type="entry name" value="DNA_LIGASE_N2"/>
    <property type="match status" value="1"/>
</dbReference>
<dbReference type="InterPro" id="IPR004150">
    <property type="entry name" value="NAD_DNA_ligase_OB"/>
</dbReference>
<feature type="domain" description="BRCT" evidence="16">
    <location>
        <begin position="595"/>
        <end position="673"/>
    </location>
</feature>
<evidence type="ECO:0000259" key="16">
    <source>
        <dbReference type="PROSITE" id="PS50172"/>
    </source>
</evidence>
<dbReference type="PIRSF" id="PIRSF001604">
    <property type="entry name" value="LigA"/>
    <property type="match status" value="1"/>
</dbReference>
<evidence type="ECO:0000256" key="2">
    <source>
        <dbReference type="ARBA" id="ARBA00012722"/>
    </source>
</evidence>
<keyword evidence="9 15" id="KW-0460">Magnesium</keyword>
<dbReference type="FunFam" id="3.30.470.30:FF:000001">
    <property type="entry name" value="DNA ligase"/>
    <property type="match status" value="1"/>
</dbReference>
<comment type="function">
    <text evidence="1 15">DNA ligase that catalyzes the formation of phosphodiester linkages between 5'-phosphoryl and 3'-hydroxyl groups in double-stranded DNA using NAD as a coenzyme and as the energy source for the reaction. It is essential for DNA replication and repair of damaged DNA.</text>
</comment>
<evidence type="ECO:0000256" key="11">
    <source>
        <dbReference type="ARBA" id="ARBA00023204"/>
    </source>
</evidence>
<dbReference type="GO" id="GO:0003677">
    <property type="term" value="F:DNA binding"/>
    <property type="evidence" value="ECO:0007669"/>
    <property type="project" value="InterPro"/>
</dbReference>
<dbReference type="SUPFAM" id="SSF50249">
    <property type="entry name" value="Nucleic acid-binding proteins"/>
    <property type="match status" value="1"/>
</dbReference>
<dbReference type="InterPro" id="IPR013840">
    <property type="entry name" value="DNAligase_N"/>
</dbReference>
<keyword evidence="6 15" id="KW-0479">Metal-binding</keyword>
<dbReference type="Gene3D" id="6.20.10.30">
    <property type="match status" value="1"/>
</dbReference>
<dbReference type="Pfam" id="PF01653">
    <property type="entry name" value="DNA_ligase_aden"/>
    <property type="match status" value="1"/>
</dbReference>
<dbReference type="GO" id="GO:0006260">
    <property type="term" value="P:DNA replication"/>
    <property type="evidence" value="ECO:0007669"/>
    <property type="project" value="UniProtKB-KW"/>
</dbReference>
<dbReference type="GO" id="GO:0003911">
    <property type="term" value="F:DNA ligase (NAD+) activity"/>
    <property type="evidence" value="ECO:0007669"/>
    <property type="project" value="UniProtKB-UniRule"/>
</dbReference>
<keyword evidence="12 15" id="KW-0464">Manganese</keyword>
<dbReference type="AlphaFoldDB" id="A0A1Z4JKB7"/>
<accession>A0A1Z4JKB7</accession>
<feature type="binding site" evidence="15">
    <location>
        <position position="143"/>
    </location>
    <ligand>
        <name>NAD(+)</name>
        <dbReference type="ChEBI" id="CHEBI:57540"/>
    </ligand>
</feature>
<evidence type="ECO:0000256" key="9">
    <source>
        <dbReference type="ARBA" id="ARBA00022842"/>
    </source>
</evidence>
<name>A0A1Z4JKB7_LEPBY</name>
<evidence type="ECO:0000256" key="4">
    <source>
        <dbReference type="ARBA" id="ARBA00022598"/>
    </source>
</evidence>
<dbReference type="InterPro" id="IPR001679">
    <property type="entry name" value="DNA_ligase"/>
</dbReference>
<dbReference type="NCBIfam" id="TIGR00575">
    <property type="entry name" value="dnlj"/>
    <property type="match status" value="1"/>
</dbReference>
<evidence type="ECO:0000256" key="1">
    <source>
        <dbReference type="ARBA" id="ARBA00004067"/>
    </source>
</evidence>
<evidence type="ECO:0000256" key="7">
    <source>
        <dbReference type="ARBA" id="ARBA00022763"/>
    </source>
</evidence>
<dbReference type="InterPro" id="IPR010994">
    <property type="entry name" value="RuvA_2-like"/>
</dbReference>
<dbReference type="InterPro" id="IPR036420">
    <property type="entry name" value="BRCT_dom_sf"/>
</dbReference>
<dbReference type="Pfam" id="PF14520">
    <property type="entry name" value="HHH_5"/>
    <property type="match status" value="1"/>
</dbReference>
<dbReference type="Proteomes" id="UP000217895">
    <property type="component" value="Chromosome"/>
</dbReference>
<dbReference type="InterPro" id="IPR033136">
    <property type="entry name" value="DNA_ligase_CS"/>
</dbReference>
<evidence type="ECO:0000256" key="14">
    <source>
        <dbReference type="ARBA" id="ARBA00060881"/>
    </source>
</evidence>
<dbReference type="Gene3D" id="3.30.470.30">
    <property type="entry name" value="DNA ligase/mRNA capping enzyme"/>
    <property type="match status" value="1"/>
</dbReference>
<dbReference type="InterPro" id="IPR003583">
    <property type="entry name" value="Hlx-hairpin-Hlx_DNA-bd_motif"/>
</dbReference>
<dbReference type="PANTHER" id="PTHR23389:SF9">
    <property type="entry name" value="DNA LIGASE"/>
    <property type="match status" value="1"/>
</dbReference>
<evidence type="ECO:0000256" key="8">
    <source>
        <dbReference type="ARBA" id="ARBA00022833"/>
    </source>
</evidence>
<dbReference type="Gene3D" id="2.40.50.140">
    <property type="entry name" value="Nucleic acid-binding proteins"/>
    <property type="match status" value="1"/>
</dbReference>
<keyword evidence="5 15" id="KW-0235">DNA replication</keyword>
<keyword evidence="4 15" id="KW-0436">Ligase</keyword>
<feature type="binding site" evidence="15">
    <location>
        <position position="318"/>
    </location>
    <ligand>
        <name>NAD(+)</name>
        <dbReference type="ChEBI" id="CHEBI:57540"/>
    </ligand>
</feature>
<dbReference type="EMBL" id="AP018203">
    <property type="protein sequence ID" value="BAY57151.1"/>
    <property type="molecule type" value="Genomic_DNA"/>
</dbReference>
<feature type="binding site" evidence="15">
    <location>
        <position position="435"/>
    </location>
    <ligand>
        <name>Zn(2+)</name>
        <dbReference type="ChEBI" id="CHEBI:29105"/>
    </ligand>
</feature>
<dbReference type="HAMAP" id="MF_01588">
    <property type="entry name" value="DNA_ligase_A"/>
    <property type="match status" value="1"/>
</dbReference>
<keyword evidence="8 15" id="KW-0862">Zinc</keyword>
<evidence type="ECO:0000256" key="3">
    <source>
        <dbReference type="ARBA" id="ARBA00013308"/>
    </source>
</evidence>
<dbReference type="PROSITE" id="PS50172">
    <property type="entry name" value="BRCT"/>
    <property type="match status" value="1"/>
</dbReference>
<feature type="binding site" evidence="15">
    <location>
        <position position="180"/>
    </location>
    <ligand>
        <name>NAD(+)</name>
        <dbReference type="ChEBI" id="CHEBI:57540"/>
    </ligand>
</feature>
<feature type="binding site" evidence="15">
    <location>
        <begin position="88"/>
        <end position="89"/>
    </location>
    <ligand>
        <name>NAD(+)</name>
        <dbReference type="ChEBI" id="CHEBI:57540"/>
    </ligand>
</feature>
<protein>
    <recommendedName>
        <fullName evidence="3 15">DNA ligase</fullName>
        <ecNumber evidence="2 15">6.5.1.2</ecNumber>
    </recommendedName>
    <alternativeName>
        <fullName evidence="15">Polydeoxyribonucleotide synthase [NAD(+)]</fullName>
    </alternativeName>
</protein>
<reference evidence="17 18" key="1">
    <citation type="submission" date="2017-06" db="EMBL/GenBank/DDBJ databases">
        <title>Genome sequencing of cyanobaciteial culture collection at National Institute for Environmental Studies (NIES).</title>
        <authorList>
            <person name="Hirose Y."/>
            <person name="Shimura Y."/>
            <person name="Fujisawa T."/>
            <person name="Nakamura Y."/>
            <person name="Kawachi M."/>
        </authorList>
    </citation>
    <scope>NUCLEOTIDE SEQUENCE [LARGE SCALE GENOMIC DNA]</scope>
    <source>
        <strain evidence="17 18">NIES-2135</strain>
    </source>
</reference>
<dbReference type="FunFam" id="1.10.150.20:FF:000007">
    <property type="entry name" value="DNA ligase"/>
    <property type="match status" value="1"/>
</dbReference>
<keyword evidence="11 15" id="KW-0234">DNA repair</keyword>
<dbReference type="Gene3D" id="1.10.287.610">
    <property type="entry name" value="Helix hairpin bin"/>
    <property type="match status" value="1"/>
</dbReference>
<evidence type="ECO:0000256" key="12">
    <source>
        <dbReference type="ARBA" id="ARBA00023211"/>
    </source>
</evidence>
<dbReference type="SUPFAM" id="SSF47781">
    <property type="entry name" value="RuvA domain 2-like"/>
    <property type="match status" value="1"/>
</dbReference>
<dbReference type="GO" id="GO:0006281">
    <property type="term" value="P:DNA repair"/>
    <property type="evidence" value="ECO:0007669"/>
    <property type="project" value="UniProtKB-KW"/>
</dbReference>
<dbReference type="FunFam" id="1.10.150.20:FF:000006">
    <property type="entry name" value="DNA ligase"/>
    <property type="match status" value="1"/>
</dbReference>
<dbReference type="InterPro" id="IPR012340">
    <property type="entry name" value="NA-bd_OB-fold"/>
</dbReference>
<dbReference type="SUPFAM" id="SSF56091">
    <property type="entry name" value="DNA ligase/mRNA capping enzyme, catalytic domain"/>
    <property type="match status" value="1"/>
</dbReference>
<dbReference type="Pfam" id="PF12826">
    <property type="entry name" value="HHH_2"/>
    <property type="match status" value="1"/>
</dbReference>
<proteinExistence type="inferred from homology"/>
<keyword evidence="18" id="KW-1185">Reference proteome</keyword>